<feature type="region of interest" description="Disordered" evidence="2">
    <location>
        <begin position="893"/>
        <end position="974"/>
    </location>
</feature>
<evidence type="ECO:0000256" key="2">
    <source>
        <dbReference type="SAM" id="MobiDB-lite"/>
    </source>
</evidence>
<protein>
    <submittedName>
        <fullName evidence="3">Uncharacterized protein</fullName>
    </submittedName>
</protein>
<dbReference type="Proteomes" id="UP000521943">
    <property type="component" value="Unassembled WGS sequence"/>
</dbReference>
<gene>
    <name evidence="3" type="ORF">DFP72DRAFT_843937</name>
</gene>
<feature type="compositionally biased region" description="Basic and acidic residues" evidence="2">
    <location>
        <begin position="763"/>
        <end position="775"/>
    </location>
</feature>
<sequence>MGSPHVWKKYIGAEIESAARMVGGIGLVTTAQAVPLEMPPAARLASDLLMKESLEKENDIIRVYAALGNGGAAIIPDYINPWWRKGMEESELPTPTLVYKYFAQQHRLLPPIASTTSHGTASQSSITTMTYGELLDACEVADDTVRVLDNQLEESTARLGKLDDTIKELRRMREEMSTGQREQEAAIALLRLMAKERSMNMKSPKGPGQLMSKVARPGRILFEAPLCRTKAAEVLDVSIQDSCADNMTLDRTQRFLRPEQILFHGRSRMDSVGCRGRRSRGRRCSWGSAFRCERQSVLSGDWESSKHGGVSLSVLRNDWRSASSHRSVHRALSMPVPGNDWRSASILRSVHRDLTMSVHGGVWGAHVLGIRRLFSTVQHPRPYHSREWECCVLRTVREAVHGDCSPPYNTPAPTVAGSGSAAAIVADAAHPVSSTLAVPPRESGLYGWHWNCVKCLLQCHILGDNDGQWGYCDFSLLPGCGRRDKCVKTPEECDILWGSVPGSVTRRVVLCWRGWSTTAMTGFLSWWQRTLFRGGSVGGEGGEGKFCEEPKAFWQRSSVQLRSVLGLGSYLARDPHALFSHPAQRTGEGPSLELQLRRWLLQTIHYWNRARATLKMKLKIEFLCARSTPSLTGLQHSPEEVFALCRTSAQTLTLALEQAESWAPPLGELEGRFYLAEQIDSLLDLTRKFSEAHAKCRKYEGVDLDALGVTKAIELWVAELFTHRERYNTEADTFDASFFTFRGNAISPLAKETQQSGKVTPFSDDKKDSQEEDNAKGNNTPALGNHQSVGPKRKDLHGPGSQSDDDQAGRLLAKKRKTTTEPERDGPTGPIDETTDTELEQGLPTLYRSRRTDGMGRAFVEPCSRCKESGTVCLITTTGKTRMVACLPCAEARSGGCTKSTKAKGKGIASKSASDKRQVPAKDQGPTLSVAPGGGQSPLADGARHSTRGPSVRLAHTGATGTRRSKRGESARLSQVPRALLSISSWLMFWIQGPSTPDEGHPLAVVPAGSATIKIPGRRSNATKAERSQATAQVERVAPGGLAEIGSKTVVDEVQRLSQHKRGVDADMADLKGRTATIERRLGTLETIEQRLGTLDDLSIRLNALTEDVHNTLWKDHNHRIDLGTGKCLEPGGLTSADTFEPSPREEENRSALERIAVLEARLDLHALGLEQSVVKIMMHVSQVREESLHAEVASNARLGALEGLVAFYRREFIALREEIFQTKGGESEETLGGGDKYSSEDRGSYGEIERGS</sequence>
<keyword evidence="4" id="KW-1185">Reference proteome</keyword>
<feature type="compositionally biased region" description="Polar residues" evidence="2">
    <location>
        <begin position="776"/>
        <end position="788"/>
    </location>
</feature>
<comment type="caution">
    <text evidence="3">The sequence shown here is derived from an EMBL/GenBank/DDBJ whole genome shotgun (WGS) entry which is preliminary data.</text>
</comment>
<feature type="compositionally biased region" description="Basic and acidic residues" evidence="2">
    <location>
        <begin position="1238"/>
        <end position="1253"/>
    </location>
</feature>
<feature type="coiled-coil region" evidence="1">
    <location>
        <begin position="152"/>
        <end position="182"/>
    </location>
</feature>
<organism evidence="3 4">
    <name type="scientific">Ephemerocybe angulata</name>
    <dbReference type="NCBI Taxonomy" id="980116"/>
    <lineage>
        <taxon>Eukaryota</taxon>
        <taxon>Fungi</taxon>
        <taxon>Dikarya</taxon>
        <taxon>Basidiomycota</taxon>
        <taxon>Agaricomycotina</taxon>
        <taxon>Agaricomycetes</taxon>
        <taxon>Agaricomycetidae</taxon>
        <taxon>Agaricales</taxon>
        <taxon>Agaricineae</taxon>
        <taxon>Psathyrellaceae</taxon>
        <taxon>Ephemerocybe</taxon>
    </lineage>
</organism>
<dbReference type="AlphaFoldDB" id="A0A8H6I6P6"/>
<evidence type="ECO:0000313" key="3">
    <source>
        <dbReference type="EMBL" id="KAF6759806.1"/>
    </source>
</evidence>
<name>A0A8H6I6P6_9AGAR</name>
<feature type="region of interest" description="Disordered" evidence="2">
    <location>
        <begin position="750"/>
        <end position="848"/>
    </location>
</feature>
<feature type="region of interest" description="Disordered" evidence="2">
    <location>
        <begin position="1224"/>
        <end position="1253"/>
    </location>
</feature>
<keyword evidence="1" id="KW-0175">Coiled coil</keyword>
<evidence type="ECO:0000313" key="4">
    <source>
        <dbReference type="Proteomes" id="UP000521943"/>
    </source>
</evidence>
<accession>A0A8H6I6P6</accession>
<reference evidence="3 4" key="1">
    <citation type="submission" date="2020-07" db="EMBL/GenBank/DDBJ databases">
        <title>Comparative genomics of pyrophilous fungi reveals a link between fire events and developmental genes.</title>
        <authorList>
            <consortium name="DOE Joint Genome Institute"/>
            <person name="Steindorff A.S."/>
            <person name="Carver A."/>
            <person name="Calhoun S."/>
            <person name="Stillman K."/>
            <person name="Liu H."/>
            <person name="Lipzen A."/>
            <person name="Pangilinan J."/>
            <person name="Labutti K."/>
            <person name="Bruns T.D."/>
            <person name="Grigoriev I.V."/>
        </authorList>
    </citation>
    <scope>NUCLEOTIDE SEQUENCE [LARGE SCALE GENOMIC DNA]</scope>
    <source>
        <strain evidence="3 4">CBS 144469</strain>
    </source>
</reference>
<proteinExistence type="predicted"/>
<dbReference type="EMBL" id="JACGCI010000014">
    <property type="protein sequence ID" value="KAF6759806.1"/>
    <property type="molecule type" value="Genomic_DNA"/>
</dbReference>
<evidence type="ECO:0000256" key="1">
    <source>
        <dbReference type="SAM" id="Coils"/>
    </source>
</evidence>